<dbReference type="PANTHER" id="PTHR12526">
    <property type="entry name" value="GLYCOSYLTRANSFERASE"/>
    <property type="match status" value="1"/>
</dbReference>
<evidence type="ECO:0000256" key="1">
    <source>
        <dbReference type="ARBA" id="ARBA00022676"/>
    </source>
</evidence>
<name>A0AB73GUN8_9XANT</name>
<feature type="domain" description="Glycosyl transferase family 1" evidence="3">
    <location>
        <begin position="214"/>
        <end position="354"/>
    </location>
</feature>
<reference evidence="4" key="1">
    <citation type="submission" date="2020-08" db="EMBL/GenBank/DDBJ databases">
        <title>Studying the diversity of plant-associated saprophytic bacteria and their role in host health and plant-pathogen interactions.</title>
        <authorList>
            <person name="Potnis N."/>
        </authorList>
    </citation>
    <scope>NUCLEOTIDE SEQUENCE</scope>
    <source>
        <strain evidence="4">F21</strain>
    </source>
</reference>
<dbReference type="GO" id="GO:0016757">
    <property type="term" value="F:glycosyltransferase activity"/>
    <property type="evidence" value="ECO:0007669"/>
    <property type="project" value="UniProtKB-KW"/>
</dbReference>
<organism evidence="4">
    <name type="scientific">Xanthomonas arboricola</name>
    <dbReference type="NCBI Taxonomy" id="56448"/>
    <lineage>
        <taxon>Bacteria</taxon>
        <taxon>Pseudomonadati</taxon>
        <taxon>Pseudomonadota</taxon>
        <taxon>Gammaproteobacteria</taxon>
        <taxon>Lysobacterales</taxon>
        <taxon>Lysobacteraceae</taxon>
        <taxon>Xanthomonas</taxon>
    </lineage>
</organism>
<dbReference type="AlphaFoldDB" id="A0AB73GUN8"/>
<sequence length="588" mass="64974">MSAPYRIAMVGPQPPERSGIAEYSAGLVEMLRKQGLDVEVITRGRLEREGSMSVIDTLRDVDAVVYQMGNHPAFHGWMLPLMAARPGVVHLHDLVLHHMAAGVLNDEARLLNGDYLSLLEKWHSANEISAAGLALRCGAPVWNREDVVQFPLHQVATKLAIEVVVHSRYAADRVAADFPWLPVTVVPQLYPVVAPHRERNQLRTIALLGGGHANRRFDWVVQALVAIDADLTEPVTLEIAGELEAAVSVELEALSGLRNVRLINHGHGDNDQFRSVFERADLMIALRQPTMGETSAVVSKALQAGLPTIVSDHGWYAELPVSVKKLAPDAGCSEALADLLRQLILDQRSYAAWADECTDAARRAAFDPFVAAEQYARVLRKHRVFSDFRDTVAEAVASLKLDLDSPLADELHRIDVLSTLRGDQWVGKAISALEEQELDPDARIVGASVGYPYDEPLPEAAFQGQAVVLESPSVVEPTSLISLKVELINHSEYPWLSPFGYSLKPFGIYLGHFWFSADTTEELAEQPRHFLHDVVTPLSSGIHEITVRAPEVPGEYYLELDLVQESVCWFKSRGFLPARLRVLVEATQ</sequence>
<evidence type="ECO:0000259" key="3">
    <source>
        <dbReference type="Pfam" id="PF00534"/>
    </source>
</evidence>
<dbReference type="Proteomes" id="UP000528595">
    <property type="component" value="Unassembled WGS sequence"/>
</dbReference>
<accession>A0AB73GUN8</accession>
<dbReference type="GO" id="GO:1901135">
    <property type="term" value="P:carbohydrate derivative metabolic process"/>
    <property type="evidence" value="ECO:0007669"/>
    <property type="project" value="UniProtKB-ARBA"/>
</dbReference>
<dbReference type="EMBL" id="JACIIQ010000003">
    <property type="protein sequence ID" value="MBB5669463.1"/>
    <property type="molecule type" value="Genomic_DNA"/>
</dbReference>
<comment type="caution">
    <text evidence="4">The sequence shown here is derived from an EMBL/GenBank/DDBJ whole genome shotgun (WGS) entry which is preliminary data.</text>
</comment>
<dbReference type="InterPro" id="IPR001296">
    <property type="entry name" value="Glyco_trans_1"/>
</dbReference>
<evidence type="ECO:0000313" key="4">
    <source>
        <dbReference type="EMBL" id="MBB5669463.1"/>
    </source>
</evidence>
<dbReference type="SUPFAM" id="SSF53756">
    <property type="entry name" value="UDP-Glycosyltransferase/glycogen phosphorylase"/>
    <property type="match status" value="1"/>
</dbReference>
<keyword evidence="2" id="KW-0808">Transferase</keyword>
<dbReference type="Gene3D" id="3.40.50.2000">
    <property type="entry name" value="Glycogen Phosphorylase B"/>
    <property type="match status" value="2"/>
</dbReference>
<dbReference type="PANTHER" id="PTHR12526:SF629">
    <property type="entry name" value="TEICHURONIC ACID BIOSYNTHESIS GLYCOSYLTRANSFERASE TUAH-RELATED"/>
    <property type="match status" value="1"/>
</dbReference>
<gene>
    <name evidence="4" type="ORF">FHR65_000997</name>
</gene>
<proteinExistence type="predicted"/>
<protein>
    <submittedName>
        <fullName evidence="4">Glycosyltransferase involved in cell wall biosynthesis</fullName>
    </submittedName>
</protein>
<keyword evidence="1" id="KW-0328">Glycosyltransferase</keyword>
<evidence type="ECO:0000256" key="2">
    <source>
        <dbReference type="ARBA" id="ARBA00022679"/>
    </source>
</evidence>
<dbReference type="Pfam" id="PF00534">
    <property type="entry name" value="Glycos_transf_1"/>
    <property type="match status" value="1"/>
</dbReference>